<dbReference type="EMBL" id="HF935393">
    <property type="protein sequence ID" value="CCX29919.1"/>
    <property type="molecule type" value="Genomic_DNA"/>
</dbReference>
<dbReference type="eggNOG" id="ENOG502QS1V">
    <property type="taxonomic scope" value="Eukaryota"/>
</dbReference>
<accession>U4LCU5</accession>
<dbReference type="PROSITE" id="PS51585">
    <property type="entry name" value="SAM_MT_TPMT"/>
    <property type="match status" value="1"/>
</dbReference>
<evidence type="ECO:0000256" key="3">
    <source>
        <dbReference type="ARBA" id="ARBA00022679"/>
    </source>
</evidence>
<keyword evidence="3 5" id="KW-0808">Transferase</keyword>
<dbReference type="SUPFAM" id="SSF53335">
    <property type="entry name" value="S-adenosyl-L-methionine-dependent methyltransferases"/>
    <property type="match status" value="1"/>
</dbReference>
<dbReference type="Gene3D" id="3.40.50.150">
    <property type="entry name" value="Vaccinia Virus protein VP39"/>
    <property type="match status" value="1"/>
</dbReference>
<dbReference type="GO" id="GO:0008757">
    <property type="term" value="F:S-adenosylmethionine-dependent methyltransferase activity"/>
    <property type="evidence" value="ECO:0007669"/>
    <property type="project" value="InterPro"/>
</dbReference>
<dbReference type="AlphaFoldDB" id="U4LCU5"/>
<dbReference type="GO" id="GO:0032259">
    <property type="term" value="P:methylation"/>
    <property type="evidence" value="ECO:0007669"/>
    <property type="project" value="UniProtKB-KW"/>
</dbReference>
<evidence type="ECO:0000313" key="6">
    <source>
        <dbReference type="Proteomes" id="UP000018144"/>
    </source>
</evidence>
<gene>
    <name evidence="5" type="ORF">PCON_07716</name>
</gene>
<sequence>MSEPTEISEIPLPNDTRARLRAHFSVPVEEHGTKWSDLWKQDFIPWDQAKPSPALEDLFSERGSTLLGLGKGKTALVPGCGKGYDVALFASYGVDATGLEISETAVGKAREWHEQKAREENRKDWAEMRFVLGDFYENDWTPEGGFDFVYDYTFLCAMPLERRPDWGRKMGELVKAGGHLICLEFPLYKALETGGPPWGLTSQVYEELLSEKFEKILHYKPERTHEIGKGTDHIAVWKRKENHSI</sequence>
<organism evidence="5 6">
    <name type="scientific">Pyronema omphalodes (strain CBS 100304)</name>
    <name type="common">Pyronema confluens</name>
    <dbReference type="NCBI Taxonomy" id="1076935"/>
    <lineage>
        <taxon>Eukaryota</taxon>
        <taxon>Fungi</taxon>
        <taxon>Dikarya</taxon>
        <taxon>Ascomycota</taxon>
        <taxon>Pezizomycotina</taxon>
        <taxon>Pezizomycetes</taxon>
        <taxon>Pezizales</taxon>
        <taxon>Pyronemataceae</taxon>
        <taxon>Pyronema</taxon>
    </lineage>
</organism>
<dbReference type="Proteomes" id="UP000018144">
    <property type="component" value="Unassembled WGS sequence"/>
</dbReference>
<keyword evidence="1" id="KW-0597">Phosphoprotein</keyword>
<keyword evidence="4" id="KW-0949">S-adenosyl-L-methionine</keyword>
<dbReference type="STRING" id="1076935.U4LCU5"/>
<dbReference type="OMA" id="EQTFFCA"/>
<evidence type="ECO:0000256" key="1">
    <source>
        <dbReference type="ARBA" id="ARBA00022553"/>
    </source>
</evidence>
<dbReference type="Pfam" id="PF05724">
    <property type="entry name" value="TPMT"/>
    <property type="match status" value="1"/>
</dbReference>
<evidence type="ECO:0000256" key="2">
    <source>
        <dbReference type="ARBA" id="ARBA00022603"/>
    </source>
</evidence>
<reference evidence="5 6" key="1">
    <citation type="journal article" date="2013" name="PLoS Genet.">
        <title>The genome and development-dependent transcriptomes of Pyronema confluens: a window into fungal evolution.</title>
        <authorList>
            <person name="Traeger S."/>
            <person name="Altegoer F."/>
            <person name="Freitag M."/>
            <person name="Gabaldon T."/>
            <person name="Kempken F."/>
            <person name="Kumar A."/>
            <person name="Marcet-Houben M."/>
            <person name="Poggeler S."/>
            <person name="Stajich J.E."/>
            <person name="Nowrousian M."/>
        </authorList>
    </citation>
    <scope>NUCLEOTIDE SEQUENCE [LARGE SCALE GENOMIC DNA]</scope>
    <source>
        <strain evidence="6">CBS 100304</strain>
        <tissue evidence="5">Vegetative mycelium</tissue>
    </source>
</reference>
<dbReference type="CDD" id="cd02440">
    <property type="entry name" value="AdoMet_MTases"/>
    <property type="match status" value="1"/>
</dbReference>
<dbReference type="PANTHER" id="PTHR32183:SF6">
    <property type="entry name" value="CYSTEINE SULFINATE DESULFINASE_CYSTEINE DESULFURASE AND RELATED ENZYMES"/>
    <property type="match status" value="1"/>
</dbReference>
<dbReference type="OrthoDB" id="276151at2759"/>
<evidence type="ECO:0000256" key="4">
    <source>
        <dbReference type="ARBA" id="ARBA00022691"/>
    </source>
</evidence>
<protein>
    <submittedName>
        <fullName evidence="5">Similar to Thiocyanate methyltransferase 1 acc. no. Q0WP12</fullName>
    </submittedName>
</protein>
<name>U4LCU5_PYROM</name>
<dbReference type="InterPro" id="IPR029063">
    <property type="entry name" value="SAM-dependent_MTases_sf"/>
</dbReference>
<proteinExistence type="predicted"/>
<dbReference type="InterPro" id="IPR008854">
    <property type="entry name" value="TPMT"/>
</dbReference>
<keyword evidence="6" id="KW-1185">Reference proteome</keyword>
<keyword evidence="2 5" id="KW-0489">Methyltransferase</keyword>
<dbReference type="PANTHER" id="PTHR32183">
    <property type="match status" value="1"/>
</dbReference>
<evidence type="ECO:0000313" key="5">
    <source>
        <dbReference type="EMBL" id="CCX29919.1"/>
    </source>
</evidence>